<gene>
    <name evidence="3" type="ORF">HAND1043_LOCUS21688</name>
</gene>
<proteinExistence type="predicted"/>
<evidence type="ECO:0000256" key="1">
    <source>
        <dbReference type="SAM" id="MobiDB-lite"/>
    </source>
</evidence>
<name>A0A6U4PAP5_HEMAN</name>
<keyword evidence="2" id="KW-0472">Membrane</keyword>
<evidence type="ECO:0000313" key="3">
    <source>
        <dbReference type="EMBL" id="CAD8755180.1"/>
    </source>
</evidence>
<sequence length="606" mass="67531">MMAEMQQRGGAGGAPAARPRVSGAQQERKGKGVFMQFIDDLINLRATAILIVGVLAFGAMVWFHTGSSGRGQQPKGPSVGRLKSEVDEMEKAMGAILESHTGVSQAAEEAKQAVAAQHELQEKYKVSAIFVFSAPNQGLRSAMRNMALHSWVKEVILIHEIDVGDGGGKADAAFPKHLNGKKVRYFPSNPIEPPSHEFAKFKACAELAAPENNVCYYQSTHRDASGYTRSLWANFLRAPKQIHSSVGANTYFNDLELTYRDDSFGLDSGFAFLAGGAYFLKEHAVNFVARKRDQLQVVMGGGTHINQEAFDQGSDVLFSLWVNRPPAELSNNMVPFATGIGEAKLYERGAYERRARQKEIHVVALKALLTDRLRVMNGGDAKVSRTTAPITPRLDTVSSCAKDRCLLTTNIQVVPRARSMKGERIGKMLRDKLETRQATPECEVFKAHQYYYAVDGNMQTQWVTTNKNVTRNDYFGLDLLKLHKDLQTISVAAAHPFQKDLVLEVSMDNKRWFPISVKPTKEFVDVWRGFEVHRYTYDMSESLAGAWQLILETPKAKHSSTPTPPLYIQYVRFRAQVSYKLPVILFDLDYKVGDPYDGTHSTAKKA</sequence>
<keyword evidence="2" id="KW-1133">Transmembrane helix</keyword>
<dbReference type="Gene3D" id="2.60.120.260">
    <property type="entry name" value="Galactose-binding domain-like"/>
    <property type="match status" value="1"/>
</dbReference>
<accession>A0A6U4PAP5</accession>
<feature type="region of interest" description="Disordered" evidence="1">
    <location>
        <begin position="1"/>
        <end position="27"/>
    </location>
</feature>
<dbReference type="AlphaFoldDB" id="A0A6U4PAP5"/>
<protein>
    <submittedName>
        <fullName evidence="3">Uncharacterized protein</fullName>
    </submittedName>
</protein>
<feature type="transmembrane region" description="Helical" evidence="2">
    <location>
        <begin position="44"/>
        <end position="63"/>
    </location>
</feature>
<organism evidence="3">
    <name type="scientific">Hemiselmis andersenii</name>
    <name type="common">Cryptophyte alga</name>
    <dbReference type="NCBI Taxonomy" id="464988"/>
    <lineage>
        <taxon>Eukaryota</taxon>
        <taxon>Cryptophyceae</taxon>
        <taxon>Cryptomonadales</taxon>
        <taxon>Hemiselmidaceae</taxon>
        <taxon>Hemiselmis</taxon>
    </lineage>
</organism>
<keyword evidence="2" id="KW-0812">Transmembrane</keyword>
<evidence type="ECO:0000256" key="2">
    <source>
        <dbReference type="SAM" id="Phobius"/>
    </source>
</evidence>
<reference evidence="3" key="1">
    <citation type="submission" date="2021-01" db="EMBL/GenBank/DDBJ databases">
        <authorList>
            <person name="Corre E."/>
            <person name="Pelletier E."/>
            <person name="Niang G."/>
            <person name="Scheremetjew M."/>
            <person name="Finn R."/>
            <person name="Kale V."/>
            <person name="Holt S."/>
            <person name="Cochrane G."/>
            <person name="Meng A."/>
            <person name="Brown T."/>
            <person name="Cohen L."/>
        </authorList>
    </citation>
    <scope>NUCLEOTIDE SEQUENCE</scope>
    <source>
        <strain evidence="3">CCMP441</strain>
    </source>
</reference>
<dbReference type="EMBL" id="HBFK01035793">
    <property type="protein sequence ID" value="CAD8755180.1"/>
    <property type="molecule type" value="Transcribed_RNA"/>
</dbReference>